<comment type="caution">
    <text evidence="2">The sequence shown here is derived from an EMBL/GenBank/DDBJ whole genome shotgun (WGS) entry which is preliminary data.</text>
</comment>
<dbReference type="InterPro" id="IPR007211">
    <property type="entry name" value="DUF378"/>
</dbReference>
<evidence type="ECO:0000256" key="1">
    <source>
        <dbReference type="SAM" id="Phobius"/>
    </source>
</evidence>
<accession>A0A2M7V9W6</accession>
<dbReference type="AlphaFoldDB" id="A0A2M7V9W6"/>
<organism evidence="2 3">
    <name type="scientific">Candidatus Magasanikbacteria bacterium CG_4_10_14_0_2_um_filter_37_12</name>
    <dbReference type="NCBI Taxonomy" id="1974637"/>
    <lineage>
        <taxon>Bacteria</taxon>
        <taxon>Candidatus Magasanikiibacteriota</taxon>
    </lineage>
</organism>
<proteinExistence type="predicted"/>
<dbReference type="Proteomes" id="UP000228568">
    <property type="component" value="Unassembled WGS sequence"/>
</dbReference>
<feature type="transmembrane region" description="Helical" evidence="1">
    <location>
        <begin position="16"/>
        <end position="39"/>
    </location>
</feature>
<dbReference type="PANTHER" id="PTHR37304">
    <property type="entry name" value="MEMBRANE PROTEIN-RELATED"/>
    <property type="match status" value="1"/>
</dbReference>
<evidence type="ECO:0000313" key="3">
    <source>
        <dbReference type="Proteomes" id="UP000228568"/>
    </source>
</evidence>
<keyword evidence="1" id="KW-1133">Transmembrane helix</keyword>
<keyword evidence="1" id="KW-0472">Membrane</keyword>
<gene>
    <name evidence="2" type="ORF">COX81_00370</name>
</gene>
<dbReference type="EMBL" id="PFPK01000006">
    <property type="protein sequence ID" value="PIZ95662.1"/>
    <property type="molecule type" value="Genomic_DNA"/>
</dbReference>
<keyword evidence="1" id="KW-0812">Transmembrane</keyword>
<dbReference type="PANTHER" id="PTHR37304:SF1">
    <property type="entry name" value="MEMBRANE PROTEIN"/>
    <property type="match status" value="1"/>
</dbReference>
<sequence length="84" mass="8946">MCGKNSCKNCCTGSKIGFILVMIGALNWGLVGLGGFFGGDWNVVHLLLGSVVWLESLVYVLVGLSAVMMLVGCKCKKCKTEKSE</sequence>
<protein>
    <submittedName>
        <fullName evidence="2">DUF378 domain-containing protein</fullName>
    </submittedName>
</protein>
<evidence type="ECO:0000313" key="2">
    <source>
        <dbReference type="EMBL" id="PIZ95662.1"/>
    </source>
</evidence>
<reference evidence="3" key="1">
    <citation type="submission" date="2017-09" db="EMBL/GenBank/DDBJ databases">
        <title>Depth-based differentiation of microbial function through sediment-hosted aquifers and enrichment of novel symbionts in the deep terrestrial subsurface.</title>
        <authorList>
            <person name="Probst A.J."/>
            <person name="Ladd B."/>
            <person name="Jarett J.K."/>
            <person name="Geller-Mcgrath D.E."/>
            <person name="Sieber C.M.K."/>
            <person name="Emerson J.B."/>
            <person name="Anantharaman K."/>
            <person name="Thomas B.C."/>
            <person name="Malmstrom R."/>
            <person name="Stieglmeier M."/>
            <person name="Klingl A."/>
            <person name="Woyke T."/>
            <person name="Ryan C.M."/>
            <person name="Banfield J.F."/>
        </authorList>
    </citation>
    <scope>NUCLEOTIDE SEQUENCE [LARGE SCALE GENOMIC DNA]</scope>
</reference>
<name>A0A2M7V9W6_9BACT</name>
<feature type="transmembrane region" description="Helical" evidence="1">
    <location>
        <begin position="51"/>
        <end position="73"/>
    </location>
</feature>
<dbReference type="Pfam" id="PF04070">
    <property type="entry name" value="DUF378"/>
    <property type="match status" value="1"/>
</dbReference>